<dbReference type="InterPro" id="IPR046797">
    <property type="entry name" value="PDDEXK_12"/>
</dbReference>
<keyword evidence="4" id="KW-1185">Reference proteome</keyword>
<evidence type="ECO:0000256" key="1">
    <source>
        <dbReference type="SAM" id="MobiDB-lite"/>
    </source>
</evidence>
<dbReference type="EMBL" id="JAGMUU010000008">
    <property type="protein sequence ID" value="KAH7146734.1"/>
    <property type="molecule type" value="Genomic_DNA"/>
</dbReference>
<comment type="caution">
    <text evidence="3">The sequence shown here is derived from an EMBL/GenBank/DDBJ whole genome shotgun (WGS) entry which is preliminary data.</text>
</comment>
<sequence length="185" mass="20840">MVDYGIVLHPEDGDPLDLSIRRALAHLPVHSHHLNQTAYDPLRFATNAVSIETKTGTNGLQEARLQVGIWIAAWYTRMQQLLQHTRAQQEDRQGKEKDQEGGESSSKTEILIPVPVIIVIQHEWKLFFACDRGKKIDIIGHVSIGDTKSLDGLFIIIAVIRRLATWIQIEFLSSLENILLCKGSL</sequence>
<evidence type="ECO:0000313" key="4">
    <source>
        <dbReference type="Proteomes" id="UP000717696"/>
    </source>
</evidence>
<evidence type="ECO:0000313" key="3">
    <source>
        <dbReference type="EMBL" id="KAH7146734.1"/>
    </source>
</evidence>
<feature type="region of interest" description="Disordered" evidence="1">
    <location>
        <begin position="85"/>
        <end position="106"/>
    </location>
</feature>
<dbReference type="OrthoDB" id="5244165at2759"/>
<evidence type="ECO:0000259" key="2">
    <source>
        <dbReference type="Pfam" id="PF20516"/>
    </source>
</evidence>
<name>A0A9P9J833_9HYPO</name>
<dbReference type="Proteomes" id="UP000717696">
    <property type="component" value="Unassembled WGS sequence"/>
</dbReference>
<dbReference type="AlphaFoldDB" id="A0A9P9J833"/>
<accession>A0A9P9J833</accession>
<gene>
    <name evidence="3" type="ORF">B0J13DRAFT_442303</name>
</gene>
<feature type="domain" description="PD-(D/E)XK nuclease-like" evidence="2">
    <location>
        <begin position="1"/>
        <end position="171"/>
    </location>
</feature>
<feature type="compositionally biased region" description="Basic and acidic residues" evidence="1">
    <location>
        <begin position="87"/>
        <end position="100"/>
    </location>
</feature>
<dbReference type="PROSITE" id="PS00387">
    <property type="entry name" value="PPASE"/>
    <property type="match status" value="1"/>
</dbReference>
<proteinExistence type="predicted"/>
<dbReference type="Pfam" id="PF20516">
    <property type="entry name" value="PDDEXK_12"/>
    <property type="match status" value="1"/>
</dbReference>
<organism evidence="3 4">
    <name type="scientific">Dactylonectria estremocensis</name>
    <dbReference type="NCBI Taxonomy" id="1079267"/>
    <lineage>
        <taxon>Eukaryota</taxon>
        <taxon>Fungi</taxon>
        <taxon>Dikarya</taxon>
        <taxon>Ascomycota</taxon>
        <taxon>Pezizomycotina</taxon>
        <taxon>Sordariomycetes</taxon>
        <taxon>Hypocreomycetidae</taxon>
        <taxon>Hypocreales</taxon>
        <taxon>Nectriaceae</taxon>
        <taxon>Dactylonectria</taxon>
    </lineage>
</organism>
<reference evidence="3" key="1">
    <citation type="journal article" date="2021" name="Nat. Commun.">
        <title>Genetic determinants of endophytism in the Arabidopsis root mycobiome.</title>
        <authorList>
            <person name="Mesny F."/>
            <person name="Miyauchi S."/>
            <person name="Thiergart T."/>
            <person name="Pickel B."/>
            <person name="Atanasova L."/>
            <person name="Karlsson M."/>
            <person name="Huettel B."/>
            <person name="Barry K.W."/>
            <person name="Haridas S."/>
            <person name="Chen C."/>
            <person name="Bauer D."/>
            <person name="Andreopoulos W."/>
            <person name="Pangilinan J."/>
            <person name="LaButti K."/>
            <person name="Riley R."/>
            <person name="Lipzen A."/>
            <person name="Clum A."/>
            <person name="Drula E."/>
            <person name="Henrissat B."/>
            <person name="Kohler A."/>
            <person name="Grigoriev I.V."/>
            <person name="Martin F.M."/>
            <person name="Hacquard S."/>
        </authorList>
    </citation>
    <scope>NUCLEOTIDE SEQUENCE</scope>
    <source>
        <strain evidence="3">MPI-CAGE-AT-0021</strain>
    </source>
</reference>
<protein>
    <recommendedName>
        <fullName evidence="2">PD-(D/E)XK nuclease-like domain-containing protein</fullName>
    </recommendedName>
</protein>